<name>A0AAQ3SQ65_PASNO</name>
<proteinExistence type="predicted"/>
<dbReference type="Proteomes" id="UP001341281">
    <property type="component" value="Chromosome 02"/>
</dbReference>
<keyword evidence="2" id="KW-1185">Reference proteome</keyword>
<gene>
    <name evidence="1" type="ORF">U9M48_008746</name>
</gene>
<dbReference type="AlphaFoldDB" id="A0AAQ3SQ65"/>
<dbReference type="EMBL" id="CP144746">
    <property type="protein sequence ID" value="WVZ58474.1"/>
    <property type="molecule type" value="Genomic_DNA"/>
</dbReference>
<accession>A0AAQ3SQ65</accession>
<evidence type="ECO:0000313" key="1">
    <source>
        <dbReference type="EMBL" id="WVZ58474.1"/>
    </source>
</evidence>
<sequence length="33" mass="3753">MASDRQVSHCEGVEGFPKLLRDTMRCLEVQGYP</sequence>
<protein>
    <submittedName>
        <fullName evidence="1">Uncharacterized protein</fullName>
    </submittedName>
</protein>
<organism evidence="1 2">
    <name type="scientific">Paspalum notatum var. saurae</name>
    <dbReference type="NCBI Taxonomy" id="547442"/>
    <lineage>
        <taxon>Eukaryota</taxon>
        <taxon>Viridiplantae</taxon>
        <taxon>Streptophyta</taxon>
        <taxon>Embryophyta</taxon>
        <taxon>Tracheophyta</taxon>
        <taxon>Spermatophyta</taxon>
        <taxon>Magnoliopsida</taxon>
        <taxon>Liliopsida</taxon>
        <taxon>Poales</taxon>
        <taxon>Poaceae</taxon>
        <taxon>PACMAD clade</taxon>
        <taxon>Panicoideae</taxon>
        <taxon>Andropogonodae</taxon>
        <taxon>Paspaleae</taxon>
        <taxon>Paspalinae</taxon>
        <taxon>Paspalum</taxon>
    </lineage>
</organism>
<evidence type="ECO:0000313" key="2">
    <source>
        <dbReference type="Proteomes" id="UP001341281"/>
    </source>
</evidence>
<reference evidence="1 2" key="1">
    <citation type="submission" date="2024-02" db="EMBL/GenBank/DDBJ databases">
        <title>High-quality chromosome-scale genome assembly of Pensacola bahiagrass (Paspalum notatum Flugge var. saurae).</title>
        <authorList>
            <person name="Vega J.M."/>
            <person name="Podio M."/>
            <person name="Orjuela J."/>
            <person name="Siena L.A."/>
            <person name="Pessino S.C."/>
            <person name="Combes M.C."/>
            <person name="Mariac C."/>
            <person name="Albertini E."/>
            <person name="Pupilli F."/>
            <person name="Ortiz J.P.A."/>
            <person name="Leblanc O."/>
        </authorList>
    </citation>
    <scope>NUCLEOTIDE SEQUENCE [LARGE SCALE GENOMIC DNA]</scope>
    <source>
        <strain evidence="1">R1</strain>
        <tissue evidence="1">Leaf</tissue>
    </source>
</reference>